<dbReference type="InterPro" id="IPR003156">
    <property type="entry name" value="DHHA1_dom"/>
</dbReference>
<evidence type="ECO:0000259" key="1">
    <source>
        <dbReference type="Pfam" id="PF01368"/>
    </source>
</evidence>
<dbReference type="Pfam" id="PF01368">
    <property type="entry name" value="DHH"/>
    <property type="match status" value="1"/>
</dbReference>
<accession>A0A1F7X8Q1</accession>
<sequence>MNYQESKQILEEINKAKRILLNCHRGPDPDSIGSALAMYHILKKIRKDVVIVCPSEQLYDNVSFLKGYRKIKKNVNFLKFDYSDYDLFIALDSSDPQMITRSSEIPLPKIPLIVLDHHITNPGYGDINLIDPKASSVGEILYWIFRDWDIEIDKSVADCLMTAIIGDTGAFRFNNVTPKTFKVVGNLMKIGADKDRIIFQIYHSEGFDLLKFYAEVLSRMQIDNIGNFVWSSIPFEIYDQLTDESKSNEKAASVFAQKVKDTEFGLVMVETEKNKLGVSFRSRTGFDTSKIAVELGGGGHVYASGANVEGVPFDKAVEKVLGVVRKHVRKYQKTNSQGN</sequence>
<feature type="domain" description="DHHA1" evidence="2">
    <location>
        <begin position="248"/>
        <end position="321"/>
    </location>
</feature>
<proteinExistence type="predicted"/>
<dbReference type="EMBL" id="MGFS01000019">
    <property type="protein sequence ID" value="OGM11343.1"/>
    <property type="molecule type" value="Genomic_DNA"/>
</dbReference>
<dbReference type="PANTHER" id="PTHR47618:SF1">
    <property type="entry name" value="BIFUNCTIONAL OLIGORIBONUCLEASE AND PAP PHOSPHATASE NRNA"/>
    <property type="match status" value="1"/>
</dbReference>
<evidence type="ECO:0000259" key="2">
    <source>
        <dbReference type="Pfam" id="PF02272"/>
    </source>
</evidence>
<organism evidence="3 4">
    <name type="scientific">Candidatus Woesebacteria bacterium RBG_16_34_12</name>
    <dbReference type="NCBI Taxonomy" id="1802480"/>
    <lineage>
        <taxon>Bacteria</taxon>
        <taxon>Candidatus Woeseibacteriota</taxon>
    </lineage>
</organism>
<dbReference type="Gene3D" id="3.90.1640.10">
    <property type="entry name" value="inorganic pyrophosphatase (n-terminal core)"/>
    <property type="match status" value="1"/>
</dbReference>
<reference evidence="3 4" key="1">
    <citation type="journal article" date="2016" name="Nat. Commun.">
        <title>Thousands of microbial genomes shed light on interconnected biogeochemical processes in an aquifer system.</title>
        <authorList>
            <person name="Anantharaman K."/>
            <person name="Brown C.T."/>
            <person name="Hug L.A."/>
            <person name="Sharon I."/>
            <person name="Castelle C.J."/>
            <person name="Probst A.J."/>
            <person name="Thomas B.C."/>
            <person name="Singh A."/>
            <person name="Wilkins M.J."/>
            <person name="Karaoz U."/>
            <person name="Brodie E.L."/>
            <person name="Williams K.H."/>
            <person name="Hubbard S.S."/>
            <person name="Banfield J.F."/>
        </authorList>
    </citation>
    <scope>NUCLEOTIDE SEQUENCE [LARGE SCALE GENOMIC DNA]</scope>
</reference>
<dbReference type="InterPro" id="IPR038763">
    <property type="entry name" value="DHH_sf"/>
</dbReference>
<comment type="caution">
    <text evidence="3">The sequence shown here is derived from an EMBL/GenBank/DDBJ whole genome shotgun (WGS) entry which is preliminary data.</text>
</comment>
<evidence type="ECO:0008006" key="5">
    <source>
        <dbReference type="Google" id="ProtNLM"/>
    </source>
</evidence>
<dbReference type="GO" id="GO:0003676">
    <property type="term" value="F:nucleic acid binding"/>
    <property type="evidence" value="ECO:0007669"/>
    <property type="project" value="InterPro"/>
</dbReference>
<dbReference type="PANTHER" id="PTHR47618">
    <property type="entry name" value="BIFUNCTIONAL OLIGORIBONUCLEASE AND PAP PHOSPHATASE NRNA"/>
    <property type="match status" value="1"/>
</dbReference>
<gene>
    <name evidence="3" type="ORF">A2Z22_04225</name>
</gene>
<protein>
    <recommendedName>
        <fullName evidence="5">DDH domain-containing protein</fullName>
    </recommendedName>
</protein>
<dbReference type="Pfam" id="PF02272">
    <property type="entry name" value="DHHA1"/>
    <property type="match status" value="1"/>
</dbReference>
<dbReference type="InterPro" id="IPR051319">
    <property type="entry name" value="Oligoribo/pAp-PDE_c-di-AMP_PDE"/>
</dbReference>
<dbReference type="SUPFAM" id="SSF64182">
    <property type="entry name" value="DHH phosphoesterases"/>
    <property type="match status" value="1"/>
</dbReference>
<feature type="domain" description="DDH" evidence="1">
    <location>
        <begin position="19"/>
        <end position="164"/>
    </location>
</feature>
<evidence type="ECO:0000313" key="3">
    <source>
        <dbReference type="EMBL" id="OGM11343.1"/>
    </source>
</evidence>
<dbReference type="AlphaFoldDB" id="A0A1F7X8Q1"/>
<dbReference type="InterPro" id="IPR001667">
    <property type="entry name" value="DDH_dom"/>
</dbReference>
<dbReference type="Gene3D" id="3.10.310.30">
    <property type="match status" value="1"/>
</dbReference>
<dbReference type="Proteomes" id="UP000177053">
    <property type="component" value="Unassembled WGS sequence"/>
</dbReference>
<name>A0A1F7X8Q1_9BACT</name>
<evidence type="ECO:0000313" key="4">
    <source>
        <dbReference type="Proteomes" id="UP000177053"/>
    </source>
</evidence>